<dbReference type="AlphaFoldDB" id="H2Z5C2"/>
<dbReference type="InParanoid" id="H2Z5C2"/>
<evidence type="ECO:0000313" key="2">
    <source>
        <dbReference type="Proteomes" id="UP000007875"/>
    </source>
</evidence>
<reference evidence="1" key="3">
    <citation type="submission" date="2025-09" db="UniProtKB">
        <authorList>
            <consortium name="Ensembl"/>
        </authorList>
    </citation>
    <scope>IDENTIFICATION</scope>
</reference>
<dbReference type="HOGENOM" id="CLU_1149419_0_0_1"/>
<dbReference type="Proteomes" id="UP000007875">
    <property type="component" value="Unassembled WGS sequence"/>
</dbReference>
<accession>H2Z5C2</accession>
<reference evidence="2" key="1">
    <citation type="submission" date="2003-08" db="EMBL/GenBank/DDBJ databases">
        <authorList>
            <person name="Birren B."/>
            <person name="Nusbaum C."/>
            <person name="Abebe A."/>
            <person name="Abouelleil A."/>
            <person name="Adekoya E."/>
            <person name="Ait-zahra M."/>
            <person name="Allen N."/>
            <person name="Allen T."/>
            <person name="An P."/>
            <person name="Anderson M."/>
            <person name="Anderson S."/>
            <person name="Arachchi H."/>
            <person name="Armbruster J."/>
            <person name="Bachantsang P."/>
            <person name="Baldwin J."/>
            <person name="Barry A."/>
            <person name="Bayul T."/>
            <person name="Blitshsteyn B."/>
            <person name="Bloom T."/>
            <person name="Blye J."/>
            <person name="Boguslavskiy L."/>
            <person name="Borowsky M."/>
            <person name="Boukhgalter B."/>
            <person name="Brunache A."/>
            <person name="Butler J."/>
            <person name="Calixte N."/>
            <person name="Calvo S."/>
            <person name="Camarata J."/>
            <person name="Campo K."/>
            <person name="Chang J."/>
            <person name="Cheshatsang Y."/>
            <person name="Citroen M."/>
            <person name="Collymore A."/>
            <person name="Considine T."/>
            <person name="Cook A."/>
            <person name="Cooke P."/>
            <person name="Corum B."/>
            <person name="Cuomo C."/>
            <person name="David R."/>
            <person name="Dawoe T."/>
            <person name="Degray S."/>
            <person name="Dodge S."/>
            <person name="Dooley K."/>
            <person name="Dorje P."/>
            <person name="Dorjee K."/>
            <person name="Dorris L."/>
            <person name="Duffey N."/>
            <person name="Dupes A."/>
            <person name="Elkins T."/>
            <person name="Engels R."/>
            <person name="Erickson J."/>
            <person name="Farina A."/>
            <person name="Faro S."/>
            <person name="Ferreira P."/>
            <person name="Fischer H."/>
            <person name="Fitzgerald M."/>
            <person name="Foley K."/>
            <person name="Gage D."/>
            <person name="Galagan J."/>
            <person name="Gearin G."/>
            <person name="Gnerre S."/>
            <person name="Gnirke A."/>
            <person name="Goyette A."/>
            <person name="Graham J."/>
            <person name="Grandbois E."/>
            <person name="Gyaltsen K."/>
            <person name="Hafez N."/>
            <person name="Hagopian D."/>
            <person name="Hagos B."/>
            <person name="Hall J."/>
            <person name="Hatcher B."/>
            <person name="Heller A."/>
            <person name="Higgins H."/>
            <person name="Honan T."/>
            <person name="Horn A."/>
            <person name="Houde N."/>
            <person name="Hughes L."/>
            <person name="Hulme W."/>
            <person name="Husby E."/>
            <person name="Iliev I."/>
            <person name="Jaffe D."/>
            <person name="Jones C."/>
            <person name="Kamal M."/>
            <person name="Kamat A."/>
            <person name="Kamvysselis M."/>
            <person name="Karlsson E."/>
            <person name="Kells C."/>
            <person name="Kieu A."/>
            <person name="Kisner P."/>
            <person name="Kodira C."/>
            <person name="Kulbokas E."/>
            <person name="Labutti K."/>
            <person name="Lama D."/>
            <person name="Landers T."/>
            <person name="Leger J."/>
            <person name="Levine S."/>
            <person name="Lewis D."/>
            <person name="Lewis T."/>
            <person name="Lindblad-toh K."/>
            <person name="Liu X."/>
            <person name="Lokyitsang T."/>
            <person name="Lokyitsang Y."/>
            <person name="Lucien O."/>
            <person name="Lui A."/>
            <person name="Ma L.J."/>
            <person name="Mabbitt R."/>
            <person name="Macdonald J."/>
            <person name="Maclean C."/>
            <person name="Major J."/>
            <person name="Manning J."/>
            <person name="Marabella R."/>
            <person name="Maru K."/>
            <person name="Matthews C."/>
            <person name="Mauceli E."/>
            <person name="Mccarthy M."/>
            <person name="Mcdonough S."/>
            <person name="Mcghee T."/>
            <person name="Meldrim J."/>
            <person name="Meneus L."/>
            <person name="Mesirov J."/>
            <person name="Mihalev A."/>
            <person name="Mihova T."/>
            <person name="Mikkelsen T."/>
            <person name="Mlenga V."/>
            <person name="Moru K."/>
            <person name="Mozes J."/>
            <person name="Mulrain L."/>
            <person name="Munson G."/>
            <person name="Naylor J."/>
            <person name="Newes C."/>
            <person name="Nguyen C."/>
            <person name="Nguyen N."/>
            <person name="Nguyen T."/>
            <person name="Nicol R."/>
            <person name="Nielsen C."/>
            <person name="Nizzari M."/>
            <person name="Norbu C."/>
            <person name="Norbu N."/>
            <person name="O'donnell P."/>
            <person name="Okoawo O."/>
            <person name="O'leary S."/>
            <person name="Omotosho B."/>
            <person name="O'neill K."/>
            <person name="Osman S."/>
            <person name="Parker S."/>
            <person name="Perrin D."/>
            <person name="Phunkhang P."/>
            <person name="Piqani B."/>
            <person name="Purcell S."/>
            <person name="Rachupka T."/>
            <person name="Ramasamy U."/>
            <person name="Rameau R."/>
            <person name="Ray V."/>
            <person name="Raymond C."/>
            <person name="Retta R."/>
            <person name="Richardson S."/>
            <person name="Rise C."/>
            <person name="Rodriguez J."/>
            <person name="Rogers J."/>
            <person name="Rogov P."/>
            <person name="Rutman M."/>
            <person name="Schupbach R."/>
            <person name="Seaman C."/>
            <person name="Settipalli S."/>
            <person name="Sharpe T."/>
            <person name="Sheridan J."/>
            <person name="Sherpa N."/>
            <person name="Shi J."/>
            <person name="Smirnov S."/>
            <person name="Smith C."/>
            <person name="Sougnez C."/>
            <person name="Spencer B."/>
            <person name="Stalker J."/>
            <person name="Stange-thomann N."/>
            <person name="Stavropoulos S."/>
            <person name="Stetson K."/>
            <person name="Stone C."/>
            <person name="Stone S."/>
            <person name="Stubbs M."/>
            <person name="Talamas J."/>
            <person name="Tchuinga P."/>
            <person name="Tenzing P."/>
            <person name="Tesfaye S."/>
            <person name="Theodore J."/>
            <person name="Thoulutsang Y."/>
            <person name="Topham K."/>
            <person name="Towey S."/>
            <person name="Tsamla T."/>
            <person name="Tsomo N."/>
            <person name="Vallee D."/>
            <person name="Vassiliev H."/>
            <person name="Venkataraman V."/>
            <person name="Vinson J."/>
            <person name="Vo A."/>
            <person name="Wade C."/>
            <person name="Wang S."/>
            <person name="Wangchuk T."/>
            <person name="Wangdi T."/>
            <person name="Whittaker C."/>
            <person name="Wilkinson J."/>
            <person name="Wu Y."/>
            <person name="Wyman D."/>
            <person name="Yadav S."/>
            <person name="Yang S."/>
            <person name="Yang X."/>
            <person name="Yeager S."/>
            <person name="Yee E."/>
            <person name="Young G."/>
            <person name="Zainoun J."/>
            <person name="Zembeck L."/>
            <person name="Zimmer A."/>
            <person name="Zody M."/>
            <person name="Lander E."/>
        </authorList>
    </citation>
    <scope>NUCLEOTIDE SEQUENCE [LARGE SCALE GENOMIC DNA]</scope>
</reference>
<dbReference type="GeneTree" id="ENSGT00660000097072"/>
<evidence type="ECO:0000313" key="1">
    <source>
        <dbReference type="Ensembl" id="ENSCSAVP00000012784.1"/>
    </source>
</evidence>
<protein>
    <submittedName>
        <fullName evidence="1">Uncharacterized protein</fullName>
    </submittedName>
</protein>
<dbReference type="Ensembl" id="ENSCSAVT00000012933.1">
    <property type="protein sequence ID" value="ENSCSAVP00000012784.1"/>
    <property type="gene ID" value="ENSCSAVG00000007509.1"/>
</dbReference>
<sequence length="242" mass="25763">MVLPSNLQHLVPKITQAINIVVQYTENLSLPGCPAATAPICFNGTIVTSPNGTELSRTGGLVQCQAGATECGRVKVANRIHGNVVHWMNGFCSHPNHRPTCASIQAMPSVQGSFDSCVLSYCLTHAGCNLPAPTNTLMCYNGTIVTHPDGRLISNTGGLMRCPAGYTECGSATVVNKIGEHVVHWVSGFCSHPRYKVTCQTLLQSPLVQGTFDSCRVNFCTSTDCNNPEGVPSCDRFYGGTS</sequence>
<organism evidence="1 2">
    <name type="scientific">Ciona savignyi</name>
    <name type="common">Pacific transparent sea squirt</name>
    <dbReference type="NCBI Taxonomy" id="51511"/>
    <lineage>
        <taxon>Eukaryota</taxon>
        <taxon>Metazoa</taxon>
        <taxon>Chordata</taxon>
        <taxon>Tunicata</taxon>
        <taxon>Ascidiacea</taxon>
        <taxon>Phlebobranchia</taxon>
        <taxon>Cionidae</taxon>
        <taxon>Ciona</taxon>
    </lineage>
</organism>
<name>H2Z5C2_CIOSA</name>
<keyword evidence="2" id="KW-1185">Reference proteome</keyword>
<proteinExistence type="predicted"/>
<reference evidence="1" key="2">
    <citation type="submission" date="2025-08" db="UniProtKB">
        <authorList>
            <consortium name="Ensembl"/>
        </authorList>
    </citation>
    <scope>IDENTIFICATION</scope>
</reference>